<gene>
    <name evidence="3" type="ordered locus">TTX_0295</name>
</gene>
<sequence>MRAFALALLILAAVPALAFWSGQIAQIPFGYPSISTASLGGSAYVCYTAQGLSGVAAVCTALSGPSEYVVPVPPAGNASTLPVIFTTGNGTLALLWTTPGLEGLYLSLLPSSKPLELLRGAYVASYVGAGDRVYVLRSLCPICPPTELLVFNTTGALLDRAPARGLAALLAVQSGLLLGRLANGSYVLMNSSSLAPIAVFNSSWAGLSGGSLFTFSEGVLRWGNLSFMLPWASGATPAVAGNKTFVVAWGNGSLSVYLAEGGRVELRRYPLPGVLYAEALGAGDYLYIVAVAQSGPAYSLWAFVVPATPPRPSLSVSIVNATLRVSWAVPNPEQYNVTSVALTVYHNGSLIFSSHALSGNASVPINATGLYTARLYVASPLGDVVETGEASYTPPAQTTTTTVPPPPPPPPPITSTSAPSNATSTHAVEAQTGSPWLYRAAGFAVASAALAVLVVALRRKR</sequence>
<evidence type="ECO:0000256" key="1">
    <source>
        <dbReference type="SAM" id="MobiDB-lite"/>
    </source>
</evidence>
<evidence type="ECO:0000256" key="2">
    <source>
        <dbReference type="SAM" id="Phobius"/>
    </source>
</evidence>
<evidence type="ECO:0000313" key="4">
    <source>
        <dbReference type="Proteomes" id="UP000002654"/>
    </source>
</evidence>
<evidence type="ECO:0000313" key="3">
    <source>
        <dbReference type="EMBL" id="CCC80971.1"/>
    </source>
</evidence>
<keyword evidence="2" id="KW-0472">Membrane</keyword>
<dbReference type="RefSeq" id="WP_014126228.1">
    <property type="nucleotide sequence ID" value="NC_016070.1"/>
</dbReference>
<keyword evidence="2" id="KW-1133">Transmembrane helix</keyword>
<dbReference type="HOGENOM" id="CLU_573214_0_0_2"/>
<dbReference type="EMBL" id="FN869859">
    <property type="protein sequence ID" value="CCC80971.1"/>
    <property type="molecule type" value="Genomic_DNA"/>
</dbReference>
<feature type="compositionally biased region" description="Low complexity" evidence="1">
    <location>
        <begin position="414"/>
        <end position="427"/>
    </location>
</feature>
<keyword evidence="2" id="KW-0812">Transmembrane</keyword>
<dbReference type="KEGG" id="ttn:TTX_0295"/>
<dbReference type="PATRIC" id="fig|768679.9.peg.311"/>
<keyword evidence="4" id="KW-1185">Reference proteome</keyword>
<dbReference type="eggNOG" id="arCOG14034">
    <property type="taxonomic scope" value="Archaea"/>
</dbReference>
<dbReference type="STRING" id="768679.TTX_0295"/>
<accession>G4RN27</accession>
<reference evidence="3 4" key="1">
    <citation type="journal article" date="2011" name="PLoS ONE">
        <title>The complete genome sequence of Thermoproteus tenax: a physiologically versatile member of the Crenarchaeota.</title>
        <authorList>
            <person name="Siebers B."/>
            <person name="Zaparty M."/>
            <person name="Raddatz G."/>
            <person name="Tjaden B."/>
            <person name="Albers S.V."/>
            <person name="Bell S.D."/>
            <person name="Blombach F."/>
            <person name="Kletzin A."/>
            <person name="Kyrpides N."/>
            <person name="Lanz C."/>
            <person name="Plagens A."/>
            <person name="Rampp M."/>
            <person name="Rosinus A."/>
            <person name="von Jan M."/>
            <person name="Makarova K.S."/>
            <person name="Klenk H.P."/>
            <person name="Schuster S.C."/>
            <person name="Hensel R."/>
        </authorList>
    </citation>
    <scope>NUCLEOTIDE SEQUENCE [LARGE SCALE GENOMIC DNA]</scope>
    <source>
        <strain evidence="4">ATCC 35583 / DSM 2078 / JCM 9277 / NBRC 100435 / Kra 1</strain>
    </source>
</reference>
<dbReference type="GeneID" id="11263304"/>
<protein>
    <submittedName>
        <fullName evidence="3">Uncharacterized protein</fullName>
    </submittedName>
</protein>
<dbReference type="AlphaFoldDB" id="G4RN27"/>
<feature type="transmembrane region" description="Helical" evidence="2">
    <location>
        <begin position="436"/>
        <end position="457"/>
    </location>
</feature>
<dbReference type="PaxDb" id="768679-TTX_0295"/>
<feature type="compositionally biased region" description="Low complexity" evidence="1">
    <location>
        <begin position="390"/>
        <end position="402"/>
    </location>
</feature>
<dbReference type="Proteomes" id="UP000002654">
    <property type="component" value="Chromosome"/>
</dbReference>
<feature type="region of interest" description="Disordered" evidence="1">
    <location>
        <begin position="388"/>
        <end position="428"/>
    </location>
</feature>
<proteinExistence type="predicted"/>
<name>G4RN27_THETK</name>
<organism evidence="3 4">
    <name type="scientific">Thermoproteus tenax (strain ATCC 35583 / DSM 2078 / JCM 9277 / NBRC 100435 / Kra 1)</name>
    <dbReference type="NCBI Taxonomy" id="768679"/>
    <lineage>
        <taxon>Archaea</taxon>
        <taxon>Thermoproteota</taxon>
        <taxon>Thermoprotei</taxon>
        <taxon>Thermoproteales</taxon>
        <taxon>Thermoproteaceae</taxon>
        <taxon>Thermoproteus</taxon>
    </lineage>
</organism>
<feature type="compositionally biased region" description="Pro residues" evidence="1">
    <location>
        <begin position="403"/>
        <end position="413"/>
    </location>
</feature>